<dbReference type="EMBL" id="NBXA01000026">
    <property type="protein sequence ID" value="RFA07230.1"/>
    <property type="molecule type" value="Genomic_DNA"/>
</dbReference>
<evidence type="ECO:0000313" key="3">
    <source>
        <dbReference type="Proteomes" id="UP000256709"/>
    </source>
</evidence>
<proteinExistence type="predicted"/>
<protein>
    <recommendedName>
        <fullName evidence="4">DUF3263 domain-containing protein</fullName>
    </recommendedName>
</protein>
<feature type="region of interest" description="Disordered" evidence="1">
    <location>
        <begin position="1"/>
        <end position="24"/>
    </location>
</feature>
<dbReference type="Proteomes" id="UP000256709">
    <property type="component" value="Unassembled WGS sequence"/>
</dbReference>
<evidence type="ECO:0008006" key="4">
    <source>
        <dbReference type="Google" id="ProtNLM"/>
    </source>
</evidence>
<dbReference type="AlphaFoldDB" id="A0A3E0VCW4"/>
<reference evidence="2 3" key="1">
    <citation type="submission" date="2017-04" db="EMBL/GenBank/DDBJ databases">
        <title>Comparative genome analysis of Subtercola boreus.</title>
        <authorList>
            <person name="Cho Y.-J."/>
            <person name="Cho A."/>
            <person name="Kim O.-S."/>
            <person name="Lee J.-I."/>
        </authorList>
    </citation>
    <scope>NUCLEOTIDE SEQUENCE [LARGE SCALE GENOMIC DNA]</scope>
    <source>
        <strain evidence="2 3">P27444</strain>
    </source>
</reference>
<evidence type="ECO:0000313" key="2">
    <source>
        <dbReference type="EMBL" id="RFA07230.1"/>
    </source>
</evidence>
<dbReference type="InterPro" id="IPR021678">
    <property type="entry name" value="DUF3263"/>
</dbReference>
<gene>
    <name evidence="2" type="ORF">B7R21_13460</name>
</gene>
<dbReference type="Pfam" id="PF11662">
    <property type="entry name" value="DUF3263"/>
    <property type="match status" value="1"/>
</dbReference>
<sequence>MRMAEPASGPASVSPRTGGAGLTEREQRILEFERVWYTHAGAKEQAIREHFGLSAPRYYQLVNALLDSPAALLFDPMLIRRLQRVRDSRTAARSARLLPPGE</sequence>
<accession>A0A3E0VCW4</accession>
<organism evidence="2 3">
    <name type="scientific">Subtercola boreus</name>
    <dbReference type="NCBI Taxonomy" id="120213"/>
    <lineage>
        <taxon>Bacteria</taxon>
        <taxon>Bacillati</taxon>
        <taxon>Actinomycetota</taxon>
        <taxon>Actinomycetes</taxon>
        <taxon>Micrococcales</taxon>
        <taxon>Microbacteriaceae</taxon>
        <taxon>Subtercola</taxon>
    </lineage>
</organism>
<dbReference type="OrthoDB" id="3268863at2"/>
<evidence type="ECO:0000256" key="1">
    <source>
        <dbReference type="SAM" id="MobiDB-lite"/>
    </source>
</evidence>
<comment type="caution">
    <text evidence="2">The sequence shown here is derived from an EMBL/GenBank/DDBJ whole genome shotgun (WGS) entry which is preliminary data.</text>
</comment>
<name>A0A3E0VCW4_9MICO</name>